<reference evidence="1 2" key="1">
    <citation type="submission" date="2022-05" db="EMBL/GenBank/DDBJ databases">
        <authorList>
            <consortium name="Genoscope - CEA"/>
            <person name="William W."/>
        </authorList>
    </citation>
    <scope>NUCLEOTIDE SEQUENCE [LARGE SCALE GENOMIC DNA]</scope>
</reference>
<keyword evidence="2" id="KW-1185">Reference proteome</keyword>
<accession>A0ABN8MDM3</accession>
<gene>
    <name evidence="1" type="ORF">PEVE_00029627</name>
</gene>
<sequence>MLTKIITTTEVVPNTKGTTDASVTLFVRMAGKLPEHRKRYFCDLFRTTVLFWPSCYGKILVLLDEESEEDHVFGDKILDQTKKYFPDYKLEVQYEALPKEKSTLDFPGMPKPPGYNRQLWSSFFMDLFTNDSIIAWMDNDAAFITPVTKSMIFTGTKLRNLGSGCTQHRSWIRTWAETTELALGLPFVTDFMTYFPVYIYRDTFTRCREHILKRFNTSNFEEAFRKFYKGYISPVSIIMGYAWYFERDRYDWNFEICNGLSEYNKRFANGHNTIGPEDVETILSEPQATFHVPYAEFLSSNILVSYCLSQKAAGNNLDICSSRSMSMSDNFVLLNFDLQFVKTVDETPCTGNHTSTCLQVLERHYNQIGSEIKKGREVEWRNVETVEKLANELDIQCSSLT</sequence>
<evidence type="ECO:0000313" key="1">
    <source>
        <dbReference type="EMBL" id="CAH3026659.1"/>
    </source>
</evidence>
<name>A0ABN8MDM3_9CNID</name>
<comment type="caution">
    <text evidence="1">The sequence shown here is derived from an EMBL/GenBank/DDBJ whole genome shotgun (WGS) entry which is preliminary data.</text>
</comment>
<proteinExistence type="predicted"/>
<organism evidence="1 2">
    <name type="scientific">Porites evermanni</name>
    <dbReference type="NCBI Taxonomy" id="104178"/>
    <lineage>
        <taxon>Eukaryota</taxon>
        <taxon>Metazoa</taxon>
        <taxon>Cnidaria</taxon>
        <taxon>Anthozoa</taxon>
        <taxon>Hexacorallia</taxon>
        <taxon>Scleractinia</taxon>
        <taxon>Fungiina</taxon>
        <taxon>Poritidae</taxon>
        <taxon>Porites</taxon>
    </lineage>
</organism>
<dbReference type="Proteomes" id="UP001159427">
    <property type="component" value="Unassembled WGS sequence"/>
</dbReference>
<evidence type="ECO:0000313" key="2">
    <source>
        <dbReference type="Proteomes" id="UP001159427"/>
    </source>
</evidence>
<protein>
    <submittedName>
        <fullName evidence="1">Uncharacterized protein</fullName>
    </submittedName>
</protein>
<dbReference type="EMBL" id="CALNXI010000415">
    <property type="protein sequence ID" value="CAH3026659.1"/>
    <property type="molecule type" value="Genomic_DNA"/>
</dbReference>